<feature type="transmembrane region" description="Helical" evidence="8">
    <location>
        <begin position="248"/>
        <end position="270"/>
    </location>
</feature>
<evidence type="ECO:0000256" key="8">
    <source>
        <dbReference type="SAM" id="Phobius"/>
    </source>
</evidence>
<proteinExistence type="inferred from homology"/>
<feature type="domain" description="Glycosyltransferase 2-like" evidence="9">
    <location>
        <begin position="15"/>
        <end position="179"/>
    </location>
</feature>
<evidence type="ECO:0000256" key="2">
    <source>
        <dbReference type="ARBA" id="ARBA00006739"/>
    </source>
</evidence>
<reference evidence="11" key="1">
    <citation type="journal article" date="2024" name="Syst. Appl. Microbiol.">
        <title>First single-strain enrichments of Electrothrix cable bacteria, description of E. aestuarii sp. nov. and E. rattekaaiensis sp. nov., and proposal of a cable bacteria taxonomy following the rules of the SeqCode.</title>
        <authorList>
            <person name="Plum-Jensen L.E."/>
            <person name="Schramm A."/>
            <person name="Marshall I.P.G."/>
        </authorList>
    </citation>
    <scope>NUCLEOTIDE SEQUENCE</scope>
    <source>
        <strain evidence="11">Rat1</strain>
    </source>
</reference>
<dbReference type="Pfam" id="PF00535">
    <property type="entry name" value="Glycos_transf_2"/>
    <property type="match status" value="1"/>
</dbReference>
<comment type="similarity">
    <text evidence="2">Belongs to the glycosyltransferase 2 family.</text>
</comment>
<dbReference type="GO" id="GO:0000271">
    <property type="term" value="P:polysaccharide biosynthetic process"/>
    <property type="evidence" value="ECO:0007669"/>
    <property type="project" value="InterPro"/>
</dbReference>
<evidence type="ECO:0000256" key="5">
    <source>
        <dbReference type="ARBA" id="ARBA00022692"/>
    </source>
</evidence>
<dbReference type="PANTHER" id="PTHR43398">
    <property type="entry name" value="DOLICHOL-PHOSPHATE MANNOSYLTRANSFERASE SUBUNIT 1"/>
    <property type="match status" value="1"/>
</dbReference>
<evidence type="ECO:0000256" key="7">
    <source>
        <dbReference type="ARBA" id="ARBA00023136"/>
    </source>
</evidence>
<evidence type="ECO:0000313" key="11">
    <source>
        <dbReference type="EMBL" id="XCN71941.1"/>
    </source>
</evidence>
<keyword evidence="4" id="KW-0808">Transferase</keyword>
<dbReference type="GO" id="GO:0016020">
    <property type="term" value="C:membrane"/>
    <property type="evidence" value="ECO:0007669"/>
    <property type="project" value="UniProtKB-SubCell"/>
</dbReference>
<dbReference type="GO" id="GO:0004582">
    <property type="term" value="F:dolichyl-phosphate beta-D-mannosyltransferase activity"/>
    <property type="evidence" value="ECO:0007669"/>
    <property type="project" value="InterPro"/>
</dbReference>
<name>A0AAU8LQZ6_9BACT</name>
<dbReference type="KEGG" id="eaj:Q3M24_16755"/>
<dbReference type="CDD" id="cd06442">
    <property type="entry name" value="DPM1_like"/>
    <property type="match status" value="1"/>
</dbReference>
<evidence type="ECO:0000256" key="1">
    <source>
        <dbReference type="ARBA" id="ARBA00004141"/>
    </source>
</evidence>
<keyword evidence="7 8" id="KW-0472">Membrane</keyword>
<dbReference type="AlphaFoldDB" id="A0AAU8LQZ6"/>
<reference evidence="11" key="2">
    <citation type="submission" date="2024-06" db="EMBL/GenBank/DDBJ databases">
        <authorList>
            <person name="Plum-Jensen L.E."/>
            <person name="Schramm A."/>
            <person name="Marshall I.P.G."/>
        </authorList>
    </citation>
    <scope>NUCLEOTIDE SEQUENCE</scope>
    <source>
        <strain evidence="11">Rat1</strain>
    </source>
</reference>
<feature type="transmembrane region" description="Helical" evidence="8">
    <location>
        <begin position="344"/>
        <end position="367"/>
    </location>
</feature>
<feature type="domain" description="GtrA/DPMS transmembrane" evidence="10">
    <location>
        <begin position="251"/>
        <end position="367"/>
    </location>
</feature>
<feature type="transmembrane region" description="Helical" evidence="8">
    <location>
        <begin position="315"/>
        <end position="337"/>
    </location>
</feature>
<dbReference type="InterPro" id="IPR007267">
    <property type="entry name" value="GtrA_DPMS_TM"/>
</dbReference>
<dbReference type="InterPro" id="IPR039528">
    <property type="entry name" value="DPM1-like"/>
</dbReference>
<dbReference type="Pfam" id="PF04138">
    <property type="entry name" value="GtrA_DPMS_TM"/>
    <property type="match status" value="1"/>
</dbReference>
<sequence length="375" mass="41634">MSNKDSVSTVAPLLSVIVPCYNEADNVEELTHRLAEALQDISWEVIFVDDDSPDKTSQRVADMAFQDPRVRLIHRIGRRGLSSACVEGMLSSSAPYLAVIDADLQHDETLLPDMLTALRSQQLDIVVGSRYIQGGGIGAWDAKRAAYSRFATRISRYFTRTELSDPMSGFFMIRREALMQRVRRLSGMGFKILLDLFASSPTPMRFLELPYTFKERHAGESKLDNRALLEFGMLLLDKWIGHLLPVRFVAFALVGGIGVLVHFLILLLLFRVTGGPFAVGQAIATLVAMTTNYLLNNLFTYNDIQLKGWKLLTGWFSFILVCGVGAAANVGISSLLFQRKTNWILSALAGIAVSSVWNYAVTAVYTWRAPSIGTK</sequence>
<dbReference type="GO" id="GO:0009247">
    <property type="term" value="P:glycolipid biosynthetic process"/>
    <property type="evidence" value="ECO:0007669"/>
    <property type="project" value="TreeGrafter"/>
</dbReference>
<gene>
    <name evidence="11" type="ORF">Q3M24_16755</name>
</gene>
<organism evidence="11">
    <name type="scientific">Candidatus Electrothrix aestuarii</name>
    <dbReference type="NCBI Taxonomy" id="3062594"/>
    <lineage>
        <taxon>Bacteria</taxon>
        <taxon>Pseudomonadati</taxon>
        <taxon>Thermodesulfobacteriota</taxon>
        <taxon>Desulfobulbia</taxon>
        <taxon>Desulfobulbales</taxon>
        <taxon>Desulfobulbaceae</taxon>
        <taxon>Candidatus Electrothrix</taxon>
    </lineage>
</organism>
<evidence type="ECO:0000256" key="3">
    <source>
        <dbReference type="ARBA" id="ARBA00022676"/>
    </source>
</evidence>
<dbReference type="EMBL" id="CP159373">
    <property type="protein sequence ID" value="XCN71941.1"/>
    <property type="molecule type" value="Genomic_DNA"/>
</dbReference>
<evidence type="ECO:0000259" key="9">
    <source>
        <dbReference type="Pfam" id="PF00535"/>
    </source>
</evidence>
<dbReference type="Gene3D" id="3.90.550.10">
    <property type="entry name" value="Spore Coat Polysaccharide Biosynthesis Protein SpsA, Chain A"/>
    <property type="match status" value="1"/>
</dbReference>
<dbReference type="SUPFAM" id="SSF53448">
    <property type="entry name" value="Nucleotide-diphospho-sugar transferases"/>
    <property type="match status" value="1"/>
</dbReference>
<evidence type="ECO:0000256" key="4">
    <source>
        <dbReference type="ARBA" id="ARBA00022679"/>
    </source>
</evidence>
<keyword evidence="5 8" id="KW-0812">Transmembrane</keyword>
<keyword evidence="3" id="KW-0328">Glycosyltransferase</keyword>
<dbReference type="InterPro" id="IPR029044">
    <property type="entry name" value="Nucleotide-diphossugar_trans"/>
</dbReference>
<evidence type="ECO:0000256" key="6">
    <source>
        <dbReference type="ARBA" id="ARBA00022989"/>
    </source>
</evidence>
<keyword evidence="6 8" id="KW-1133">Transmembrane helix</keyword>
<evidence type="ECO:0000259" key="10">
    <source>
        <dbReference type="Pfam" id="PF04138"/>
    </source>
</evidence>
<dbReference type="InterPro" id="IPR001173">
    <property type="entry name" value="Glyco_trans_2-like"/>
</dbReference>
<feature type="transmembrane region" description="Helical" evidence="8">
    <location>
        <begin position="277"/>
        <end position="295"/>
    </location>
</feature>
<comment type="subcellular location">
    <subcellularLocation>
        <location evidence="1">Membrane</location>
        <topology evidence="1">Multi-pass membrane protein</topology>
    </subcellularLocation>
</comment>
<accession>A0AAU8LQZ6</accession>
<dbReference type="PANTHER" id="PTHR43398:SF1">
    <property type="entry name" value="DOLICHOL-PHOSPHATE MANNOSYLTRANSFERASE SUBUNIT 1"/>
    <property type="match status" value="1"/>
</dbReference>
<protein>
    <submittedName>
        <fullName evidence="11">Glycosyltransferase family 2 protein</fullName>
    </submittedName>
</protein>